<evidence type="ECO:0000256" key="3">
    <source>
        <dbReference type="ARBA" id="ARBA00038493"/>
    </source>
</evidence>
<dbReference type="GO" id="GO:0019172">
    <property type="term" value="F:glyoxalase III activity"/>
    <property type="evidence" value="ECO:0007669"/>
    <property type="project" value="TreeGrafter"/>
</dbReference>
<dbReference type="GO" id="GO:0019243">
    <property type="term" value="P:methylglyoxal catabolic process to D-lactate via S-lactoyl-glutathione"/>
    <property type="evidence" value="ECO:0007669"/>
    <property type="project" value="TreeGrafter"/>
</dbReference>
<keyword evidence="2" id="KW-0456">Lyase</keyword>
<dbReference type="AlphaFoldDB" id="A0A226R7Z8"/>
<dbReference type="Pfam" id="PF01965">
    <property type="entry name" value="DJ-1_PfpI"/>
    <property type="match status" value="1"/>
</dbReference>
<evidence type="ECO:0000313" key="6">
    <source>
        <dbReference type="Proteomes" id="UP000215261"/>
    </source>
</evidence>
<reference evidence="5 6" key="1">
    <citation type="submission" date="2016-03" db="EMBL/GenBank/DDBJ databases">
        <title>Sequencing of Lactobacillus Species from Commercial Turkeys.</title>
        <authorList>
            <person name="Johnson T.J."/>
            <person name="Youmans B.P."/>
            <person name="Case K.A."/>
        </authorList>
    </citation>
    <scope>NUCLEOTIDE SEQUENCE [LARGE SCALE GENOMIC DNA]</scope>
    <source>
        <strain evidence="5 6">UMNLA1</strain>
    </source>
</reference>
<dbReference type="RefSeq" id="WP_089145221.1">
    <property type="nucleotide sequence ID" value="NZ_LUGD01000030.1"/>
</dbReference>
<proteinExistence type="inferred from homology"/>
<dbReference type="InterPro" id="IPR050325">
    <property type="entry name" value="Prot/Nucl_acid_deglycase"/>
</dbReference>
<accession>A0A226R7Z8</accession>
<name>A0A226R7Z8_9LACO</name>
<dbReference type="Gene3D" id="3.40.50.880">
    <property type="match status" value="1"/>
</dbReference>
<evidence type="ECO:0000313" key="5">
    <source>
        <dbReference type="EMBL" id="OXS37484.1"/>
    </source>
</evidence>
<dbReference type="EMBL" id="LUGO01000101">
    <property type="protein sequence ID" value="OXS37484.1"/>
    <property type="molecule type" value="Genomic_DNA"/>
</dbReference>
<evidence type="ECO:0000256" key="1">
    <source>
        <dbReference type="ARBA" id="ARBA00023016"/>
    </source>
</evidence>
<dbReference type="PANTHER" id="PTHR48094:SF11">
    <property type="entry name" value="GLUTATHIONE-INDEPENDENT GLYOXALASE HSP31-RELATED"/>
    <property type="match status" value="1"/>
</dbReference>
<dbReference type="InterPro" id="IPR029062">
    <property type="entry name" value="Class_I_gatase-like"/>
</dbReference>
<comment type="similarity">
    <text evidence="3">Belongs to the peptidase C56 family. HSP31-like subfamily.</text>
</comment>
<feature type="domain" description="DJ-1/PfpI" evidence="4">
    <location>
        <begin position="27"/>
        <end position="223"/>
    </location>
</feature>
<sequence length="229" mass="24916">MNKVLVILTNVAQYGTSAEQTGLWLAEATDFVAKVQAAGFQVDYASAKGGTVPLDPRSLKKVYRSQEVDAIYQSNDFQTRALRASLPIAKVNPKDYQGIYFTGGHGVLWDFPNNADFEAATRQIYQQGGYVMSVCHGLAGLIFQRDATGQPLIAGKKVTGFTSAEEVLSGKLFKVPFMTERAAKKAGAHFSQRLPFTSYAVQDGRLITGQNPMSGHKVAQLFLESVGKK</sequence>
<dbReference type="GO" id="GO:0005737">
    <property type="term" value="C:cytoplasm"/>
    <property type="evidence" value="ECO:0007669"/>
    <property type="project" value="TreeGrafter"/>
</dbReference>
<dbReference type="CDD" id="cd03141">
    <property type="entry name" value="GATase1_Hsp31_like"/>
    <property type="match status" value="1"/>
</dbReference>
<dbReference type="InterPro" id="IPR002818">
    <property type="entry name" value="DJ-1/PfpI"/>
</dbReference>
<comment type="caution">
    <text evidence="5">The sequence shown here is derived from an EMBL/GenBank/DDBJ whole genome shotgun (WGS) entry which is preliminary data.</text>
</comment>
<evidence type="ECO:0000259" key="4">
    <source>
        <dbReference type="Pfam" id="PF01965"/>
    </source>
</evidence>
<dbReference type="PANTHER" id="PTHR48094">
    <property type="entry name" value="PROTEIN/NUCLEIC ACID DEGLYCASE DJ-1-RELATED"/>
    <property type="match status" value="1"/>
</dbReference>
<keyword evidence="1" id="KW-0346">Stress response</keyword>
<protein>
    <submittedName>
        <fullName evidence="5">Peptidase C56</fullName>
    </submittedName>
</protein>
<evidence type="ECO:0000256" key="2">
    <source>
        <dbReference type="ARBA" id="ARBA00023239"/>
    </source>
</evidence>
<organism evidence="5 6">
    <name type="scientific">Ligilactobacillus agilis</name>
    <dbReference type="NCBI Taxonomy" id="1601"/>
    <lineage>
        <taxon>Bacteria</taxon>
        <taxon>Bacillati</taxon>
        <taxon>Bacillota</taxon>
        <taxon>Bacilli</taxon>
        <taxon>Lactobacillales</taxon>
        <taxon>Lactobacillaceae</taxon>
        <taxon>Ligilactobacillus</taxon>
    </lineage>
</organism>
<dbReference type="Proteomes" id="UP000215261">
    <property type="component" value="Unassembled WGS sequence"/>
</dbReference>
<gene>
    <name evidence="5" type="ORF">AYP69_10295</name>
</gene>
<dbReference type="SUPFAM" id="SSF52317">
    <property type="entry name" value="Class I glutamine amidotransferase-like"/>
    <property type="match status" value="1"/>
</dbReference>